<dbReference type="Gene3D" id="2.160.20.10">
    <property type="entry name" value="Single-stranded right-handed beta-helix, Pectin lyase-like"/>
    <property type="match status" value="2"/>
</dbReference>
<feature type="domain" description="Right handed beta helix" evidence="1">
    <location>
        <begin position="289"/>
        <end position="447"/>
    </location>
</feature>
<dbReference type="InterPro" id="IPR011050">
    <property type="entry name" value="Pectin_lyase_fold/virulence"/>
</dbReference>
<dbReference type="AlphaFoldDB" id="A0A517M718"/>
<dbReference type="SUPFAM" id="SSF51126">
    <property type="entry name" value="Pectin lyase-like"/>
    <property type="match status" value="1"/>
</dbReference>
<dbReference type="EMBL" id="CP036261">
    <property type="protein sequence ID" value="QDS90655.1"/>
    <property type="molecule type" value="Genomic_DNA"/>
</dbReference>
<dbReference type="InterPro" id="IPR006626">
    <property type="entry name" value="PbH1"/>
</dbReference>
<protein>
    <recommendedName>
        <fullName evidence="1">Right handed beta helix domain-containing protein</fullName>
    </recommendedName>
</protein>
<evidence type="ECO:0000259" key="1">
    <source>
        <dbReference type="Pfam" id="PF13229"/>
    </source>
</evidence>
<reference evidence="2 3" key="1">
    <citation type="submission" date="2019-02" db="EMBL/GenBank/DDBJ databases">
        <title>Deep-cultivation of Planctomycetes and their phenomic and genomic characterization uncovers novel biology.</title>
        <authorList>
            <person name="Wiegand S."/>
            <person name="Jogler M."/>
            <person name="Boedeker C."/>
            <person name="Pinto D."/>
            <person name="Vollmers J."/>
            <person name="Rivas-Marin E."/>
            <person name="Kohn T."/>
            <person name="Peeters S.H."/>
            <person name="Heuer A."/>
            <person name="Rast P."/>
            <person name="Oberbeckmann S."/>
            <person name="Bunk B."/>
            <person name="Jeske O."/>
            <person name="Meyerdierks A."/>
            <person name="Storesund J.E."/>
            <person name="Kallscheuer N."/>
            <person name="Luecker S."/>
            <person name="Lage O.M."/>
            <person name="Pohl T."/>
            <person name="Merkel B.J."/>
            <person name="Hornburger P."/>
            <person name="Mueller R.-W."/>
            <person name="Bruemmer F."/>
            <person name="Labrenz M."/>
            <person name="Spormann A.M."/>
            <person name="Op den Camp H."/>
            <person name="Overmann J."/>
            <person name="Amann R."/>
            <person name="Jetten M.S.M."/>
            <person name="Mascher T."/>
            <person name="Medema M.H."/>
            <person name="Devos D.P."/>
            <person name="Kaster A.-K."/>
            <person name="Ovreas L."/>
            <person name="Rohde M."/>
            <person name="Galperin M.Y."/>
            <person name="Jogler C."/>
        </authorList>
    </citation>
    <scope>NUCLEOTIDE SEQUENCE [LARGE SCALE GENOMIC DNA]</scope>
    <source>
        <strain evidence="2 3">EC9</strain>
    </source>
</reference>
<sequence length="453" mass="48443">MTSHPAFPSLLSFRSAPFSASLRVAILTLICLPNFSAAQDNPADKLISEGRMLLPAGTLEIDQPLEIDLSKTGPLHIVGQGHSRIVMNGPGPAIRITGTLKGTAAPKTIKPQVFEKENAPLIAGFEIIGNHPEADGIELVGVMQPTIRDLTIRKSRHAIRLTSRNRNLIVSDCHLYENSGAGVYFDHVSLHQANIVGSHISYNAAGGVVIRGGDVRNVHIAGCDIEANMGTPDAPAAANVLLDSEEGSIGEVAITGCTIQHTHHGKDSANIWIDLQSNRQKFTEELRHGNVTISGNILSDVQHNIYVQNTRGVAITGNTIWKGYDRNILLKNCEAVVVSGNTFDRNPRYGYGDASDAKLGIRLTQCSGCLLVANAINGVGDVDGAIELHRCSQIVFSQSTVRGFPKAGVLLDECVQSIVNNCIVTEENAAAKAIRQLGGEGNRIAENMVIETP</sequence>
<dbReference type="InterPro" id="IPR012334">
    <property type="entry name" value="Pectin_lyas_fold"/>
</dbReference>
<dbReference type="Proteomes" id="UP000319557">
    <property type="component" value="Chromosome"/>
</dbReference>
<dbReference type="KEGG" id="ruv:EC9_48690"/>
<gene>
    <name evidence="2" type="ORF">EC9_48690</name>
</gene>
<proteinExistence type="predicted"/>
<evidence type="ECO:0000313" key="3">
    <source>
        <dbReference type="Proteomes" id="UP000319557"/>
    </source>
</evidence>
<feature type="domain" description="Right handed beta helix" evidence="1">
    <location>
        <begin position="132"/>
        <end position="230"/>
    </location>
</feature>
<dbReference type="Pfam" id="PF13229">
    <property type="entry name" value="Beta_helix"/>
    <property type="match status" value="2"/>
</dbReference>
<accession>A0A517M718</accession>
<organism evidence="2 3">
    <name type="scientific">Rosistilla ulvae</name>
    <dbReference type="NCBI Taxonomy" id="1930277"/>
    <lineage>
        <taxon>Bacteria</taxon>
        <taxon>Pseudomonadati</taxon>
        <taxon>Planctomycetota</taxon>
        <taxon>Planctomycetia</taxon>
        <taxon>Pirellulales</taxon>
        <taxon>Pirellulaceae</taxon>
        <taxon>Rosistilla</taxon>
    </lineage>
</organism>
<dbReference type="SMART" id="SM00710">
    <property type="entry name" value="PbH1"/>
    <property type="match status" value="9"/>
</dbReference>
<name>A0A517M718_9BACT</name>
<keyword evidence="3" id="KW-1185">Reference proteome</keyword>
<evidence type="ECO:0000313" key="2">
    <source>
        <dbReference type="EMBL" id="QDS90655.1"/>
    </source>
</evidence>
<dbReference type="InterPro" id="IPR039448">
    <property type="entry name" value="Beta_helix"/>
</dbReference>